<evidence type="ECO:0000313" key="2">
    <source>
        <dbReference type="Proteomes" id="UP001356095"/>
    </source>
</evidence>
<evidence type="ECO:0000313" key="1">
    <source>
        <dbReference type="EMBL" id="MEE2038959.1"/>
    </source>
</evidence>
<sequence>MRFVRWFPLIPRPRPPADSLNARVERLTTAGRTARSGSGEEALAAAAQVYNGAALLASDVGMPDLARDWCWEHAQAYLAHLPLNAAMAQRALEPVVNLARLRIRAGNGAEAFAMLTALREGVCTATATVIDGHELPLGRIVVSDEERAELHRWLWTVCLGDGMRALATEGRWQEAAEQARQHGGIGDRLFDGRQVAIIAALTGGNPRTALAMAENCEVREPWERAVQAVLVLWCHRESVEVTAADVETALGRVRDVDNGRVVFTTRLGIVATELLGGLQGDASELASQLVVAIVRAQDGYAARDLLTAWGGKLSSDQMGSLIPVLESSGIDRQTLPEQLFHELRAAISKASQRLGDHSVLT</sequence>
<gene>
    <name evidence="1" type="ORF">Q8791_17210</name>
</gene>
<keyword evidence="2" id="KW-1185">Reference proteome</keyword>
<accession>A0ABU7K9P2</accession>
<proteinExistence type="predicted"/>
<reference evidence="1 2" key="1">
    <citation type="submission" date="2023-08" db="EMBL/GenBank/DDBJ databases">
        <authorList>
            <person name="Girao M."/>
            <person name="Carvalho M.F."/>
        </authorList>
    </citation>
    <scope>NUCLEOTIDE SEQUENCE [LARGE SCALE GENOMIC DNA]</scope>
    <source>
        <strain evidence="1 2">CT-R113</strain>
    </source>
</reference>
<protein>
    <submittedName>
        <fullName evidence="1">Uncharacterized protein</fullName>
    </submittedName>
</protein>
<comment type="caution">
    <text evidence="1">The sequence shown here is derived from an EMBL/GenBank/DDBJ whole genome shotgun (WGS) entry which is preliminary data.</text>
</comment>
<organism evidence="1 2">
    <name type="scientific">Nocardiopsis codii</name>
    <dbReference type="NCBI Taxonomy" id="3065942"/>
    <lineage>
        <taxon>Bacteria</taxon>
        <taxon>Bacillati</taxon>
        <taxon>Actinomycetota</taxon>
        <taxon>Actinomycetes</taxon>
        <taxon>Streptosporangiales</taxon>
        <taxon>Nocardiopsidaceae</taxon>
        <taxon>Nocardiopsis</taxon>
    </lineage>
</organism>
<dbReference type="Proteomes" id="UP001356095">
    <property type="component" value="Unassembled WGS sequence"/>
</dbReference>
<name>A0ABU7K9P2_9ACTN</name>
<dbReference type="RefSeq" id="WP_330092730.1">
    <property type="nucleotide sequence ID" value="NZ_JAUZMY010000016.1"/>
</dbReference>
<dbReference type="EMBL" id="JAUZMY010000016">
    <property type="protein sequence ID" value="MEE2038959.1"/>
    <property type="molecule type" value="Genomic_DNA"/>
</dbReference>